<dbReference type="Proteomes" id="UP000232638">
    <property type="component" value="Chromosome"/>
</dbReference>
<dbReference type="Gene3D" id="3.90.550.10">
    <property type="entry name" value="Spore Coat Polysaccharide Biosynthesis Protein SpsA, Chain A"/>
    <property type="match status" value="1"/>
</dbReference>
<dbReference type="OrthoDB" id="5782309at2"/>
<dbReference type="CDD" id="cd00761">
    <property type="entry name" value="Glyco_tranf_GTA_type"/>
    <property type="match status" value="1"/>
</dbReference>
<dbReference type="EMBL" id="CP020370">
    <property type="protein sequence ID" value="AUB84157.1"/>
    <property type="molecule type" value="Genomic_DNA"/>
</dbReference>
<evidence type="ECO:0000313" key="2">
    <source>
        <dbReference type="EMBL" id="AUB84157.1"/>
    </source>
</evidence>
<keyword evidence="3" id="KW-1185">Reference proteome</keyword>
<dbReference type="KEGG" id="tsy:THSYN_26605"/>
<dbReference type="PANTHER" id="PTHR22916:SF3">
    <property type="entry name" value="UDP-GLCNAC:BETAGAL BETA-1,3-N-ACETYLGLUCOSAMINYLTRANSFERASE-LIKE PROTEIN 1"/>
    <property type="match status" value="1"/>
</dbReference>
<reference evidence="2 3" key="1">
    <citation type="submission" date="2017-03" db="EMBL/GenBank/DDBJ databases">
        <title>Complete genome sequence of Candidatus 'Thiodictyon syntrophicum' sp. nov. strain Cad16T, a photolithoautotroph purple sulfur bacterium isolated from an alpine meromictic lake.</title>
        <authorList>
            <person name="Luedin S.M."/>
            <person name="Pothier J.F."/>
            <person name="Danza F."/>
            <person name="Storelli N."/>
            <person name="Wittwer M."/>
            <person name="Tonolla M."/>
        </authorList>
    </citation>
    <scope>NUCLEOTIDE SEQUENCE [LARGE SCALE GENOMIC DNA]</scope>
    <source>
        <strain evidence="2 3">Cad16T</strain>
    </source>
</reference>
<evidence type="ECO:0000259" key="1">
    <source>
        <dbReference type="Pfam" id="PF00535"/>
    </source>
</evidence>
<dbReference type="RefSeq" id="WP_100921823.1">
    <property type="nucleotide sequence ID" value="NZ_CP020370.1"/>
</dbReference>
<evidence type="ECO:0000313" key="3">
    <source>
        <dbReference type="Proteomes" id="UP000232638"/>
    </source>
</evidence>
<accession>A0A2K8UF77</accession>
<gene>
    <name evidence="2" type="ORF">THSYN_26605</name>
</gene>
<sequence length="288" mass="33287">MTPQILRMKPKPLVTIGMPVYNEAGFIRAALESLVNQDYHHRELIISDNASTDDTGEIARAFVARYPWMRYHRFAENRGPGDNFAFVRDQAQGDYFIWAAGHDSWSENYLSACICLLQSHPQAALAFGSTTWIDANGHPMTRETGWTDTRGMDNAARYFSVLWGNMNPILGVIRTDYLRDCPIINTVGSDLIILSYLALRGDFLHALDARWQRREFRQERRYADKLARYRTREFGLARGFFNRAFPLVRLPYELMRGVWRSSHPLTRRLSIAGLLIPTMFVRYLSGRQ</sequence>
<protein>
    <recommendedName>
        <fullName evidence="1">Glycosyltransferase 2-like domain-containing protein</fullName>
    </recommendedName>
</protein>
<organism evidence="2 3">
    <name type="scientific">Candidatus Thiodictyon syntrophicum</name>
    <dbReference type="NCBI Taxonomy" id="1166950"/>
    <lineage>
        <taxon>Bacteria</taxon>
        <taxon>Pseudomonadati</taxon>
        <taxon>Pseudomonadota</taxon>
        <taxon>Gammaproteobacteria</taxon>
        <taxon>Chromatiales</taxon>
        <taxon>Chromatiaceae</taxon>
        <taxon>Thiodictyon</taxon>
    </lineage>
</organism>
<feature type="domain" description="Glycosyltransferase 2-like" evidence="1">
    <location>
        <begin position="15"/>
        <end position="144"/>
    </location>
</feature>
<dbReference type="InterPro" id="IPR029044">
    <property type="entry name" value="Nucleotide-diphossugar_trans"/>
</dbReference>
<dbReference type="SUPFAM" id="SSF53448">
    <property type="entry name" value="Nucleotide-diphospho-sugar transferases"/>
    <property type="match status" value="1"/>
</dbReference>
<name>A0A2K8UF77_9GAMM</name>
<dbReference type="AlphaFoldDB" id="A0A2K8UF77"/>
<dbReference type="GO" id="GO:0016758">
    <property type="term" value="F:hexosyltransferase activity"/>
    <property type="evidence" value="ECO:0007669"/>
    <property type="project" value="UniProtKB-ARBA"/>
</dbReference>
<dbReference type="Pfam" id="PF00535">
    <property type="entry name" value="Glycos_transf_2"/>
    <property type="match status" value="1"/>
</dbReference>
<dbReference type="InterPro" id="IPR001173">
    <property type="entry name" value="Glyco_trans_2-like"/>
</dbReference>
<dbReference type="PANTHER" id="PTHR22916">
    <property type="entry name" value="GLYCOSYLTRANSFERASE"/>
    <property type="match status" value="1"/>
</dbReference>
<proteinExistence type="predicted"/>